<dbReference type="GO" id="GO:0005737">
    <property type="term" value="C:cytoplasm"/>
    <property type="evidence" value="ECO:0007669"/>
    <property type="project" value="TreeGrafter"/>
</dbReference>
<dbReference type="SMART" id="SM00364">
    <property type="entry name" value="LRR_BAC"/>
    <property type="match status" value="2"/>
</dbReference>
<organism evidence="4 5">
    <name type="scientific">Parnassius apollo</name>
    <name type="common">Apollo butterfly</name>
    <name type="synonym">Papilio apollo</name>
    <dbReference type="NCBI Taxonomy" id="110799"/>
    <lineage>
        <taxon>Eukaryota</taxon>
        <taxon>Metazoa</taxon>
        <taxon>Ecdysozoa</taxon>
        <taxon>Arthropoda</taxon>
        <taxon>Hexapoda</taxon>
        <taxon>Insecta</taxon>
        <taxon>Pterygota</taxon>
        <taxon>Neoptera</taxon>
        <taxon>Endopterygota</taxon>
        <taxon>Lepidoptera</taxon>
        <taxon>Glossata</taxon>
        <taxon>Ditrysia</taxon>
        <taxon>Papilionoidea</taxon>
        <taxon>Papilionidae</taxon>
        <taxon>Parnassiinae</taxon>
        <taxon>Parnassini</taxon>
        <taxon>Parnassius</taxon>
        <taxon>Parnassius</taxon>
    </lineage>
</organism>
<feature type="compositionally biased region" description="Basic and acidic residues" evidence="3">
    <location>
        <begin position="351"/>
        <end position="360"/>
    </location>
</feature>
<evidence type="ECO:0000313" key="5">
    <source>
        <dbReference type="Proteomes" id="UP000691718"/>
    </source>
</evidence>
<gene>
    <name evidence="4" type="ORF">PAPOLLO_LOCUS25193</name>
</gene>
<dbReference type="EMBL" id="CAJQZP010001507">
    <property type="protein sequence ID" value="CAG5051802.1"/>
    <property type="molecule type" value="Genomic_DNA"/>
</dbReference>
<evidence type="ECO:0000256" key="2">
    <source>
        <dbReference type="ARBA" id="ARBA00022737"/>
    </source>
</evidence>
<comment type="caution">
    <text evidence="4">The sequence shown here is derived from an EMBL/GenBank/DDBJ whole genome shotgun (WGS) entry which is preliminary data.</text>
</comment>
<evidence type="ECO:0000256" key="3">
    <source>
        <dbReference type="SAM" id="MobiDB-lite"/>
    </source>
</evidence>
<dbReference type="PROSITE" id="PS51450">
    <property type="entry name" value="LRR"/>
    <property type="match status" value="3"/>
</dbReference>
<reference evidence="4" key="1">
    <citation type="submission" date="2021-04" db="EMBL/GenBank/DDBJ databases">
        <authorList>
            <person name="Tunstrom K."/>
        </authorList>
    </citation>
    <scope>NUCLEOTIDE SEQUENCE</scope>
</reference>
<dbReference type="Proteomes" id="UP000691718">
    <property type="component" value="Unassembled WGS sequence"/>
</dbReference>
<dbReference type="Pfam" id="PF00560">
    <property type="entry name" value="LRR_1"/>
    <property type="match status" value="1"/>
</dbReference>
<dbReference type="AlphaFoldDB" id="A0A8S3Y6D3"/>
<name>A0A8S3Y6D3_PARAO</name>
<dbReference type="PANTHER" id="PTHR48051:SF46">
    <property type="entry name" value="LEUCINE RICH REPEAT-CONTAINING DOMAIN PROTEIN"/>
    <property type="match status" value="1"/>
</dbReference>
<evidence type="ECO:0000313" key="4">
    <source>
        <dbReference type="EMBL" id="CAG5051802.1"/>
    </source>
</evidence>
<dbReference type="InterPro" id="IPR050216">
    <property type="entry name" value="LRR_domain-containing"/>
</dbReference>
<dbReference type="PANTHER" id="PTHR48051">
    <property type="match status" value="1"/>
</dbReference>
<keyword evidence="1" id="KW-0433">Leucine-rich repeat</keyword>
<evidence type="ECO:0000256" key="1">
    <source>
        <dbReference type="ARBA" id="ARBA00022614"/>
    </source>
</evidence>
<accession>A0A8S3Y6D3</accession>
<keyword evidence="5" id="KW-1185">Reference proteome</keyword>
<protein>
    <submittedName>
        <fullName evidence="4">(apollo) hypothetical protein</fullName>
    </submittedName>
</protein>
<keyword evidence="2" id="KW-0677">Repeat</keyword>
<dbReference type="InterPro" id="IPR001611">
    <property type="entry name" value="Leu-rich_rpt"/>
</dbReference>
<sequence length="474" mass="54767">MEESKEKPLQKLNGLNIGIVQDNITTLDLSHRNIKDICESVKLPANLAELNISYNKLENIPDTVMNLKSLALLDISYNNIQYFDDTPSFCHMIEILNISNNKLLGPPAWIWFESPEKLAKLDISCNINITNSFQQGYFEEIIQCKTSIVDIKIYNCGLRNFKQFLGTFPKAKSLQAGTNEISYLNANSFTDIPCEGLVNCCDIQRLNLSCTLVYNIEPHIDMYKNLIEINLSQNEISSLPNEFCNLEYLEVCILSFNRILYLPEDIIKLKKLITLCIDSNELCVLPDNFWSLPNLKKVDLYDNYLCDVPVYVEQIQEIDLAQNYLEEPADENYLSKKRKLRHNIVGRLNSRKYENNKPESSHASTTSDDESYDELHFDSYTKNDQSPNGDRPSSPEDWDSDDYWVPHYISIRNITPPQSPWLYFVKRKMAEGNFCPMDMHTVSVAEKVKYEKLCNPQIQYESDGQFDDYSDDDS</sequence>
<dbReference type="Pfam" id="PF13855">
    <property type="entry name" value="LRR_8"/>
    <property type="match status" value="1"/>
</dbReference>
<dbReference type="OrthoDB" id="2021138at2759"/>
<proteinExistence type="predicted"/>
<feature type="region of interest" description="Disordered" evidence="3">
    <location>
        <begin position="351"/>
        <end position="398"/>
    </location>
</feature>